<dbReference type="CDD" id="cd00038">
    <property type="entry name" value="CAP_ED"/>
    <property type="match status" value="1"/>
</dbReference>
<dbReference type="InterPro" id="IPR050397">
    <property type="entry name" value="Env_Response_Regulators"/>
</dbReference>
<dbReference type="SUPFAM" id="SSF51206">
    <property type="entry name" value="cAMP-binding domain-like"/>
    <property type="match status" value="1"/>
</dbReference>
<dbReference type="Proteomes" id="UP001205861">
    <property type="component" value="Unassembled WGS sequence"/>
</dbReference>
<comment type="caution">
    <text evidence="2">The sequence shown here is derived from an EMBL/GenBank/DDBJ whole genome shotgun (WGS) entry which is preliminary data.</text>
</comment>
<evidence type="ECO:0000259" key="1">
    <source>
        <dbReference type="PROSITE" id="PS50042"/>
    </source>
</evidence>
<organism evidence="2 3">
    <name type="scientific">Massilia solisilvae</name>
    <dbReference type="NCBI Taxonomy" id="1811225"/>
    <lineage>
        <taxon>Bacteria</taxon>
        <taxon>Pseudomonadati</taxon>
        <taxon>Pseudomonadota</taxon>
        <taxon>Betaproteobacteria</taxon>
        <taxon>Burkholderiales</taxon>
        <taxon>Oxalobacteraceae</taxon>
        <taxon>Telluria group</taxon>
        <taxon>Massilia</taxon>
    </lineage>
</organism>
<dbReference type="InterPro" id="IPR018490">
    <property type="entry name" value="cNMP-bd_dom_sf"/>
</dbReference>
<dbReference type="RefSeq" id="WP_258857573.1">
    <property type="nucleotide sequence ID" value="NZ_JANUGV010000005.1"/>
</dbReference>
<dbReference type="Gene3D" id="2.60.120.10">
    <property type="entry name" value="Jelly Rolls"/>
    <property type="match status" value="1"/>
</dbReference>
<accession>A0ABT2BN76</accession>
<gene>
    <name evidence="2" type="ORF">NX773_17430</name>
</gene>
<evidence type="ECO:0000313" key="3">
    <source>
        <dbReference type="Proteomes" id="UP001205861"/>
    </source>
</evidence>
<dbReference type="InterPro" id="IPR000595">
    <property type="entry name" value="cNMP-bd_dom"/>
</dbReference>
<feature type="domain" description="Cyclic nucleotide-binding" evidence="1">
    <location>
        <begin position="7"/>
        <end position="103"/>
    </location>
</feature>
<proteinExistence type="predicted"/>
<name>A0ABT2BN76_9BURK</name>
<dbReference type="EMBL" id="JANUGV010000005">
    <property type="protein sequence ID" value="MCS0609951.1"/>
    <property type="molecule type" value="Genomic_DNA"/>
</dbReference>
<dbReference type="PANTHER" id="PTHR24567">
    <property type="entry name" value="CRP FAMILY TRANSCRIPTIONAL REGULATORY PROTEIN"/>
    <property type="match status" value="1"/>
</dbReference>
<dbReference type="Pfam" id="PF00027">
    <property type="entry name" value="cNMP_binding"/>
    <property type="match status" value="1"/>
</dbReference>
<dbReference type="PROSITE" id="PS50042">
    <property type="entry name" value="CNMP_BINDING_3"/>
    <property type="match status" value="1"/>
</dbReference>
<dbReference type="InterPro" id="IPR014710">
    <property type="entry name" value="RmlC-like_jellyroll"/>
</dbReference>
<sequence length="181" mass="19658">MRKALYIFGLLADADVELMARLGRKRKLAPGDVLIKQGQVLDRLYLLLDGHMDVDISGLGVVATLSSGEILGEMSFVDSAPTSATVRALDEVSLLELRKDELEARFASDPALGMRFFKAISVFLAERMRSTIARLGYGGAASLASEELLEDELDEGLLDNVAIAGERFSRLMRLLADAPEA</sequence>
<keyword evidence="3" id="KW-1185">Reference proteome</keyword>
<dbReference type="PANTHER" id="PTHR24567:SF74">
    <property type="entry name" value="HTH-TYPE TRANSCRIPTIONAL REGULATOR ARCR"/>
    <property type="match status" value="1"/>
</dbReference>
<reference evidence="2 3" key="1">
    <citation type="submission" date="2022-08" db="EMBL/GenBank/DDBJ databases">
        <title>Reclassification of Massilia species as members of the genera Telluria, Duganella, Pseudoduganella, Mokoshia gen. nov. and Zemynaea gen. nov. using orthogonal and non-orthogonal genome-based approaches.</title>
        <authorList>
            <person name="Bowman J.P."/>
        </authorList>
    </citation>
    <scope>NUCLEOTIDE SEQUENCE [LARGE SCALE GENOMIC DNA]</scope>
    <source>
        <strain evidence="2 3">JCM 31607</strain>
    </source>
</reference>
<evidence type="ECO:0000313" key="2">
    <source>
        <dbReference type="EMBL" id="MCS0609951.1"/>
    </source>
</evidence>
<dbReference type="SMART" id="SM00100">
    <property type="entry name" value="cNMP"/>
    <property type="match status" value="1"/>
</dbReference>
<protein>
    <submittedName>
        <fullName evidence="2">Cyclic nucleotide-binding domain-containing protein</fullName>
    </submittedName>
</protein>